<feature type="domain" description="HTH luxR-type" evidence="4">
    <location>
        <begin position="142"/>
        <end position="207"/>
    </location>
</feature>
<dbReference type="InterPro" id="IPR001789">
    <property type="entry name" value="Sig_transdc_resp-reg_receiver"/>
</dbReference>
<dbReference type="InterPro" id="IPR016032">
    <property type="entry name" value="Sig_transdc_resp-reg_C-effctor"/>
</dbReference>
<dbReference type="SMART" id="SM00421">
    <property type="entry name" value="HTH_LUXR"/>
    <property type="match status" value="1"/>
</dbReference>
<organism evidence="6 7">
    <name type="scientific">Berkelbacteria bacterium GW2011_GWB1_38_5</name>
    <dbReference type="NCBI Taxonomy" id="1618336"/>
    <lineage>
        <taxon>Bacteria</taxon>
        <taxon>Candidatus Berkelbacteria</taxon>
    </lineage>
</organism>
<dbReference type="InterPro" id="IPR039420">
    <property type="entry name" value="WalR-like"/>
</dbReference>
<reference evidence="6 7" key="1">
    <citation type="journal article" date="2015" name="Nature">
        <title>rRNA introns, odd ribosomes, and small enigmatic genomes across a large radiation of phyla.</title>
        <authorList>
            <person name="Brown C.T."/>
            <person name="Hug L.A."/>
            <person name="Thomas B.C."/>
            <person name="Sharon I."/>
            <person name="Castelle C.J."/>
            <person name="Singh A."/>
            <person name="Wilkins M.J."/>
            <person name="Williams K.H."/>
            <person name="Banfield J.F."/>
        </authorList>
    </citation>
    <scope>NUCLEOTIDE SEQUENCE [LARGE SCALE GENOMIC DNA]</scope>
</reference>
<evidence type="ECO:0000259" key="5">
    <source>
        <dbReference type="PROSITE" id="PS50110"/>
    </source>
</evidence>
<accession>A0A0G0N913</accession>
<evidence type="ECO:0000256" key="1">
    <source>
        <dbReference type="ARBA" id="ARBA00022553"/>
    </source>
</evidence>
<dbReference type="InterPro" id="IPR000792">
    <property type="entry name" value="Tscrpt_reg_LuxR_C"/>
</dbReference>
<dbReference type="GO" id="GO:0000160">
    <property type="term" value="P:phosphorelay signal transduction system"/>
    <property type="evidence" value="ECO:0007669"/>
    <property type="project" value="InterPro"/>
</dbReference>
<dbReference type="CDD" id="cd17535">
    <property type="entry name" value="REC_NarL-like"/>
    <property type="match status" value="1"/>
</dbReference>
<evidence type="ECO:0000313" key="6">
    <source>
        <dbReference type="EMBL" id="KKQ73586.1"/>
    </source>
</evidence>
<feature type="domain" description="Response regulatory" evidence="5">
    <location>
        <begin position="10"/>
        <end position="121"/>
    </location>
</feature>
<dbReference type="Pfam" id="PF00072">
    <property type="entry name" value="Response_reg"/>
    <property type="match status" value="1"/>
</dbReference>
<dbReference type="PROSITE" id="PS50043">
    <property type="entry name" value="HTH_LUXR_2"/>
    <property type="match status" value="1"/>
</dbReference>
<gene>
    <name evidence="6" type="ORF">US94_C0032G0007</name>
</gene>
<dbReference type="AlphaFoldDB" id="A0A0G0N913"/>
<protein>
    <submittedName>
        <fullName evidence="6">Two component transcriptional regulator, LuxR family</fullName>
    </submittedName>
</protein>
<dbReference type="PRINTS" id="PR00038">
    <property type="entry name" value="HTHLUXR"/>
</dbReference>
<name>A0A0G0N913_9BACT</name>
<dbReference type="STRING" id="1618336.US94_C0032G0007"/>
<dbReference type="Proteomes" id="UP000034498">
    <property type="component" value="Unassembled WGS sequence"/>
</dbReference>
<dbReference type="GO" id="GO:0003677">
    <property type="term" value="F:DNA binding"/>
    <property type="evidence" value="ECO:0007669"/>
    <property type="project" value="UniProtKB-KW"/>
</dbReference>
<dbReference type="PROSITE" id="PS50110">
    <property type="entry name" value="RESPONSE_REGULATORY"/>
    <property type="match status" value="1"/>
</dbReference>
<dbReference type="SMART" id="SM00448">
    <property type="entry name" value="REC"/>
    <property type="match status" value="1"/>
</dbReference>
<dbReference type="PANTHER" id="PTHR43214">
    <property type="entry name" value="TWO-COMPONENT RESPONSE REGULATOR"/>
    <property type="match status" value="1"/>
</dbReference>
<dbReference type="GO" id="GO:0006355">
    <property type="term" value="P:regulation of DNA-templated transcription"/>
    <property type="evidence" value="ECO:0007669"/>
    <property type="project" value="InterPro"/>
</dbReference>
<dbReference type="PANTHER" id="PTHR43214:SF43">
    <property type="entry name" value="TWO-COMPONENT RESPONSE REGULATOR"/>
    <property type="match status" value="1"/>
</dbReference>
<feature type="modified residue" description="4-aspartylphosphate" evidence="3">
    <location>
        <position position="60"/>
    </location>
</feature>
<dbReference type="Pfam" id="PF00196">
    <property type="entry name" value="GerE"/>
    <property type="match status" value="1"/>
</dbReference>
<dbReference type="PROSITE" id="PS00622">
    <property type="entry name" value="HTH_LUXR_1"/>
    <property type="match status" value="1"/>
</dbReference>
<keyword evidence="1 3" id="KW-0597">Phosphoprotein</keyword>
<sequence length="211" mass="23676">MKQKQESQLCVVIADDYIFYRHGLKHCLESAGFSVVGEAGTPEEALARVKDLKPDVLLLDYDLLSEEALQALCMNEGIRILMMGAPEDEETMLRAIEDGASGFILKTAEPEDFLKAVRMVAGGGCFAPREMMGHLFDEVRRSRKTSIPVGQREMEVLKLLASGLHNAQIAERLFISEQTVKCHITNLFRKLGLTDRVQATRYAIRHRLVRA</sequence>
<dbReference type="SUPFAM" id="SSF52172">
    <property type="entry name" value="CheY-like"/>
    <property type="match status" value="1"/>
</dbReference>
<dbReference type="InterPro" id="IPR058245">
    <property type="entry name" value="NreC/VraR/RcsB-like_REC"/>
</dbReference>
<evidence type="ECO:0000313" key="7">
    <source>
        <dbReference type="Proteomes" id="UP000034498"/>
    </source>
</evidence>
<dbReference type="EMBL" id="LBUX01000032">
    <property type="protein sequence ID" value="KKQ73586.1"/>
    <property type="molecule type" value="Genomic_DNA"/>
</dbReference>
<dbReference type="SUPFAM" id="SSF46894">
    <property type="entry name" value="C-terminal effector domain of the bipartite response regulators"/>
    <property type="match status" value="1"/>
</dbReference>
<dbReference type="InterPro" id="IPR011006">
    <property type="entry name" value="CheY-like_superfamily"/>
</dbReference>
<comment type="caution">
    <text evidence="6">The sequence shown here is derived from an EMBL/GenBank/DDBJ whole genome shotgun (WGS) entry which is preliminary data.</text>
</comment>
<evidence type="ECO:0000256" key="3">
    <source>
        <dbReference type="PROSITE-ProRule" id="PRU00169"/>
    </source>
</evidence>
<dbReference type="Gene3D" id="3.40.50.2300">
    <property type="match status" value="1"/>
</dbReference>
<evidence type="ECO:0000259" key="4">
    <source>
        <dbReference type="PROSITE" id="PS50043"/>
    </source>
</evidence>
<dbReference type="CDD" id="cd06170">
    <property type="entry name" value="LuxR_C_like"/>
    <property type="match status" value="1"/>
</dbReference>
<evidence type="ECO:0000256" key="2">
    <source>
        <dbReference type="ARBA" id="ARBA00023125"/>
    </source>
</evidence>
<keyword evidence="2" id="KW-0238">DNA-binding</keyword>
<proteinExistence type="predicted"/>